<proteinExistence type="inferred from homology"/>
<keyword evidence="5" id="KW-0663">Pyridoxal phosphate</keyword>
<dbReference type="CDD" id="cd00609">
    <property type="entry name" value="AAT_like"/>
    <property type="match status" value="1"/>
</dbReference>
<dbReference type="AlphaFoldDB" id="D9W7M4"/>
<dbReference type="STRING" id="457427.SSOG_08518"/>
<dbReference type="GO" id="GO:0030170">
    <property type="term" value="F:pyridoxal phosphate binding"/>
    <property type="evidence" value="ECO:0007669"/>
    <property type="project" value="InterPro"/>
</dbReference>
<evidence type="ECO:0000256" key="2">
    <source>
        <dbReference type="ARBA" id="ARBA00007441"/>
    </source>
</evidence>
<evidence type="ECO:0000256" key="3">
    <source>
        <dbReference type="ARBA" id="ARBA00022576"/>
    </source>
</evidence>
<gene>
    <name evidence="8" type="ORF">SSOG_08518</name>
</gene>
<keyword evidence="3 8" id="KW-0032">Aminotransferase</keyword>
<dbReference type="InterPro" id="IPR015424">
    <property type="entry name" value="PyrdxlP-dep_Trfase"/>
</dbReference>
<evidence type="ECO:0000313" key="9">
    <source>
        <dbReference type="Proteomes" id="UP000003963"/>
    </source>
</evidence>
<evidence type="ECO:0000313" key="8">
    <source>
        <dbReference type="EMBL" id="EFL28804.1"/>
    </source>
</evidence>
<protein>
    <submittedName>
        <fullName evidence="8">Aspartate aminotransferase</fullName>
    </submittedName>
</protein>
<dbReference type="Gene3D" id="3.40.640.10">
    <property type="entry name" value="Type I PLP-dependent aspartate aminotransferase-like (Major domain)"/>
    <property type="match status" value="1"/>
</dbReference>
<organism evidence="8 9">
    <name type="scientific">Streptomyces himastatinicus ATCC 53653</name>
    <dbReference type="NCBI Taxonomy" id="457427"/>
    <lineage>
        <taxon>Bacteria</taxon>
        <taxon>Bacillati</taxon>
        <taxon>Actinomycetota</taxon>
        <taxon>Actinomycetes</taxon>
        <taxon>Kitasatosporales</taxon>
        <taxon>Streptomycetaceae</taxon>
        <taxon>Streptomyces</taxon>
        <taxon>Streptomyces violaceusniger group</taxon>
    </lineage>
</organism>
<dbReference type="HOGENOM" id="CLU_017584_4_3_11"/>
<dbReference type="InterPro" id="IPR050596">
    <property type="entry name" value="AspAT/PAT-like"/>
</dbReference>
<dbReference type="GO" id="GO:0008483">
    <property type="term" value="F:transaminase activity"/>
    <property type="evidence" value="ECO:0007669"/>
    <property type="project" value="UniProtKB-KW"/>
</dbReference>
<dbReference type="PANTHER" id="PTHR46383">
    <property type="entry name" value="ASPARTATE AMINOTRANSFERASE"/>
    <property type="match status" value="1"/>
</dbReference>
<dbReference type="InterPro" id="IPR004839">
    <property type="entry name" value="Aminotransferase_I/II_large"/>
</dbReference>
<sequence>MFAPAEAVARIAAASRRTQQPQSKGDLVSLAMGEPDFDTPPSVTEAAHASLRAGRTHYSPLLGEPALREALADKLTGIAGAPVSASDILITQGGTAGLAASILGIVDPGDKVVIPDPTYSLYADLVSMAGGTVVPVPLAPDLHWDLDRLADALTGAKLFVFCNPSNPTGIVHSRDELDALATLLDGTSTIVISDEAYSDLDYTGRPFTSTISIDGLRDRTVYCQTFSKSYAMTGWRVGYLWGPAPLIQASARIHNTFNGSANTVVQDAALAAVQSCDEDVARMRAAYERRGEIMRTELAAIPGLTLSAPEGAFYQFPRYDLDVPSVEVVAALRTHGVAVRPGSEFGARGEGHLRLSYAASEESITEGVRRLARGLSALR</sequence>
<evidence type="ECO:0000256" key="5">
    <source>
        <dbReference type="ARBA" id="ARBA00022898"/>
    </source>
</evidence>
<dbReference type="EMBL" id="GG657754">
    <property type="protein sequence ID" value="EFL28804.1"/>
    <property type="molecule type" value="Genomic_DNA"/>
</dbReference>
<dbReference type="GO" id="GO:0006520">
    <property type="term" value="P:amino acid metabolic process"/>
    <property type="evidence" value="ECO:0007669"/>
    <property type="project" value="InterPro"/>
</dbReference>
<accession>D9W7M4</accession>
<dbReference type="SUPFAM" id="SSF53383">
    <property type="entry name" value="PLP-dependent transferases"/>
    <property type="match status" value="1"/>
</dbReference>
<keyword evidence="9" id="KW-1185">Reference proteome</keyword>
<name>D9W7M4_9ACTN</name>
<dbReference type="PANTHER" id="PTHR46383:SF1">
    <property type="entry name" value="ASPARTATE AMINOTRANSFERASE"/>
    <property type="match status" value="1"/>
</dbReference>
<dbReference type="InterPro" id="IPR015421">
    <property type="entry name" value="PyrdxlP-dep_Trfase_major"/>
</dbReference>
<evidence type="ECO:0000256" key="4">
    <source>
        <dbReference type="ARBA" id="ARBA00022679"/>
    </source>
</evidence>
<evidence type="ECO:0000256" key="1">
    <source>
        <dbReference type="ARBA" id="ARBA00001933"/>
    </source>
</evidence>
<feature type="domain" description="Aminotransferase class I/classII large" evidence="7">
    <location>
        <begin position="26"/>
        <end position="371"/>
    </location>
</feature>
<dbReference type="Pfam" id="PF00155">
    <property type="entry name" value="Aminotran_1_2"/>
    <property type="match status" value="1"/>
</dbReference>
<dbReference type="Proteomes" id="UP000003963">
    <property type="component" value="Unassembled WGS sequence"/>
</dbReference>
<evidence type="ECO:0000256" key="6">
    <source>
        <dbReference type="SAM" id="MobiDB-lite"/>
    </source>
</evidence>
<reference evidence="8 9" key="1">
    <citation type="submission" date="2009-02" db="EMBL/GenBank/DDBJ databases">
        <title>Annotation of Streptomyces hygroscopicus strain ATCC 53653.</title>
        <authorList>
            <consortium name="The Broad Institute Genome Sequencing Platform"/>
            <consortium name="Broad Institute Microbial Sequencing Center"/>
            <person name="Fischbach M."/>
            <person name="Godfrey P."/>
            <person name="Ward D."/>
            <person name="Young S."/>
            <person name="Zeng Q."/>
            <person name="Koehrsen M."/>
            <person name="Alvarado L."/>
            <person name="Berlin A.M."/>
            <person name="Bochicchio J."/>
            <person name="Borenstein D."/>
            <person name="Chapman S.B."/>
            <person name="Chen Z."/>
            <person name="Engels R."/>
            <person name="Freedman E."/>
            <person name="Gellesch M."/>
            <person name="Goldberg J."/>
            <person name="Griggs A."/>
            <person name="Gujja S."/>
            <person name="Heilman E.R."/>
            <person name="Heiman D.I."/>
            <person name="Hepburn T.A."/>
            <person name="Howarth C."/>
            <person name="Jen D."/>
            <person name="Larson L."/>
            <person name="Lewis B."/>
            <person name="Mehta T."/>
            <person name="Park D."/>
            <person name="Pearson M."/>
            <person name="Richards J."/>
            <person name="Roberts A."/>
            <person name="Saif S."/>
            <person name="Shea T.D."/>
            <person name="Shenoy N."/>
            <person name="Sisk P."/>
            <person name="Stolte C."/>
            <person name="Sykes S.N."/>
            <person name="Thomson T."/>
            <person name="Walk T."/>
            <person name="White J."/>
            <person name="Yandava C."/>
            <person name="Straight P."/>
            <person name="Clardy J."/>
            <person name="Hung D."/>
            <person name="Kolter R."/>
            <person name="Mekalanos J."/>
            <person name="Walker S."/>
            <person name="Walsh C.T."/>
            <person name="Wieland-Brown L.C."/>
            <person name="Haas B."/>
            <person name="Nusbaum C."/>
            <person name="Birren B."/>
        </authorList>
    </citation>
    <scope>NUCLEOTIDE SEQUENCE [LARGE SCALE GENOMIC DNA]</scope>
    <source>
        <strain evidence="8 9">ATCC 53653</strain>
    </source>
</reference>
<comment type="similarity">
    <text evidence="2">Belongs to the class-I pyridoxal-phosphate-dependent aminotransferase family.</text>
</comment>
<keyword evidence="4 8" id="KW-0808">Transferase</keyword>
<evidence type="ECO:0000259" key="7">
    <source>
        <dbReference type="Pfam" id="PF00155"/>
    </source>
</evidence>
<feature type="region of interest" description="Disordered" evidence="6">
    <location>
        <begin position="13"/>
        <end position="32"/>
    </location>
</feature>
<comment type="cofactor">
    <cofactor evidence="1">
        <name>pyridoxal 5'-phosphate</name>
        <dbReference type="ChEBI" id="CHEBI:597326"/>
    </cofactor>
</comment>